<name>A0A5D3CPA3_CUCMM</name>
<sequence length="567" mass="64204">MEDKIATAEKKVLVEMVRLTQKRGMRGSEGDWKEFLNSRDPKFGASMSDPSKRPNDLLIAFLKTFNKEDDLMFLDKVLQCNEKRNFVKQVSQITPGNESPEQKLVRLTLEHPQYPLEYSFPSYDKEWVVTKFSQKSKGPNSNLIYAIDCEMVLCEDGTENLVRVCMVDRDLQVKIDELVKPRKAIKDYRTDITGISPGDLDGVSCSLADVQKSITKFLSHGRTILVGHSLNNDLQALKLDHSRVIDTSFIFKYSNGSIYRRPSLSKLCKSVLGYDLRKEGAPHNCLDDAQAAMKLVLAKLESKADDTIAIADEDTPQVGMEKLLLHRIPINVPSEALARAIHGDFTIELKPPKKGQGGDIYSALAIFKNPKEAQQAFEEIEGSADEDSSGRPQKLIRFQHSGSIVSIYVRKMGQKDFADKFSSKKRDLEVIENIVMSKKQKTDNKMEIETISNSSKCCNHVEEVERLKQELKRKEDSTHCCDHVNEVESLKEELRRKDYELSILRKTITIVKKDSKKKKGKKRLGSLVDYCTNLAGAREKGVRLPGLIAEEWYRVWFAPTASIGAYS</sequence>
<dbReference type="Pfam" id="PF00929">
    <property type="entry name" value="RNase_T"/>
    <property type="match status" value="1"/>
</dbReference>
<evidence type="ECO:0000256" key="4">
    <source>
        <dbReference type="ARBA" id="ARBA00022801"/>
    </source>
</evidence>
<dbReference type="SMART" id="SM00479">
    <property type="entry name" value="EXOIII"/>
    <property type="match status" value="1"/>
</dbReference>
<dbReference type="FunFam" id="3.30.420.10:FF:000080">
    <property type="entry name" value="Small RNA degrading nuclease 3"/>
    <property type="match status" value="1"/>
</dbReference>
<comment type="similarity">
    <text evidence="2">Belongs to the REXO1/REXO3 family.</text>
</comment>
<dbReference type="InterPro" id="IPR036397">
    <property type="entry name" value="RNaseH_sf"/>
</dbReference>
<protein>
    <submittedName>
        <fullName evidence="9">Small RNA degrading nuclease 1</fullName>
    </submittedName>
</protein>
<feature type="domain" description="Exonuclease" evidence="8">
    <location>
        <begin position="143"/>
        <end position="305"/>
    </location>
</feature>
<evidence type="ECO:0000256" key="5">
    <source>
        <dbReference type="ARBA" id="ARBA00022839"/>
    </source>
</evidence>
<comment type="subcellular location">
    <subcellularLocation>
        <location evidence="1">Nucleus</location>
    </subcellularLocation>
</comment>
<evidence type="ECO:0000256" key="3">
    <source>
        <dbReference type="ARBA" id="ARBA00022722"/>
    </source>
</evidence>
<keyword evidence="5" id="KW-0269">Exonuclease</keyword>
<evidence type="ECO:0000313" key="9">
    <source>
        <dbReference type="EMBL" id="TYK12864.1"/>
    </source>
</evidence>
<evidence type="ECO:0000259" key="8">
    <source>
        <dbReference type="SMART" id="SM00479"/>
    </source>
</evidence>
<dbReference type="GO" id="GO:0003676">
    <property type="term" value="F:nucleic acid binding"/>
    <property type="evidence" value="ECO:0007669"/>
    <property type="project" value="InterPro"/>
</dbReference>
<dbReference type="InterPro" id="IPR034922">
    <property type="entry name" value="REX1-like_exo"/>
</dbReference>
<evidence type="ECO:0000256" key="6">
    <source>
        <dbReference type="ARBA" id="ARBA00023242"/>
    </source>
</evidence>
<comment type="caution">
    <text evidence="9">The sequence shown here is derived from an EMBL/GenBank/DDBJ whole genome shotgun (WGS) entry which is preliminary data.</text>
</comment>
<comment type="function">
    <text evidence="7">3'-5' exonuclease degrading single-stranded small RNAs.</text>
</comment>
<dbReference type="PANTHER" id="PTHR12801">
    <property type="entry name" value="RNA EXONUCLEASE REXO1 / RECO3 FAMILY MEMBER-RELATED"/>
    <property type="match status" value="1"/>
</dbReference>
<dbReference type="SUPFAM" id="SSF53098">
    <property type="entry name" value="Ribonuclease H-like"/>
    <property type="match status" value="1"/>
</dbReference>
<evidence type="ECO:0000256" key="7">
    <source>
        <dbReference type="ARBA" id="ARBA00053817"/>
    </source>
</evidence>
<dbReference type="GO" id="GO:0005634">
    <property type="term" value="C:nucleus"/>
    <property type="evidence" value="ECO:0007669"/>
    <property type="project" value="UniProtKB-SubCell"/>
</dbReference>
<dbReference type="InterPro" id="IPR047021">
    <property type="entry name" value="REXO1/3/4-like"/>
</dbReference>
<dbReference type="InterPro" id="IPR013520">
    <property type="entry name" value="Ribonucl_H"/>
</dbReference>
<gene>
    <name evidence="9" type="ORF">E5676_scaffold255G004560</name>
</gene>
<proteinExistence type="inferred from homology"/>
<keyword evidence="4" id="KW-0378">Hydrolase</keyword>
<accession>A0A5D3CPA3</accession>
<dbReference type="Proteomes" id="UP000321947">
    <property type="component" value="Unassembled WGS sequence"/>
</dbReference>
<dbReference type="PANTHER" id="PTHR12801:SF115">
    <property type="entry name" value="FI18136P1-RELATED"/>
    <property type="match status" value="1"/>
</dbReference>
<dbReference type="AlphaFoldDB" id="A0A5D3CPA3"/>
<evidence type="ECO:0000313" key="10">
    <source>
        <dbReference type="Proteomes" id="UP000321947"/>
    </source>
</evidence>
<evidence type="ECO:0000256" key="1">
    <source>
        <dbReference type="ARBA" id="ARBA00004123"/>
    </source>
</evidence>
<dbReference type="Gene3D" id="3.30.420.10">
    <property type="entry name" value="Ribonuclease H-like superfamily/Ribonuclease H"/>
    <property type="match status" value="1"/>
</dbReference>
<dbReference type="EMBL" id="SSTD01010113">
    <property type="protein sequence ID" value="TYK12864.1"/>
    <property type="molecule type" value="Genomic_DNA"/>
</dbReference>
<organism evidence="9 10">
    <name type="scientific">Cucumis melo var. makuwa</name>
    <name type="common">Oriental melon</name>
    <dbReference type="NCBI Taxonomy" id="1194695"/>
    <lineage>
        <taxon>Eukaryota</taxon>
        <taxon>Viridiplantae</taxon>
        <taxon>Streptophyta</taxon>
        <taxon>Embryophyta</taxon>
        <taxon>Tracheophyta</taxon>
        <taxon>Spermatophyta</taxon>
        <taxon>Magnoliopsida</taxon>
        <taxon>eudicotyledons</taxon>
        <taxon>Gunneridae</taxon>
        <taxon>Pentapetalae</taxon>
        <taxon>rosids</taxon>
        <taxon>fabids</taxon>
        <taxon>Cucurbitales</taxon>
        <taxon>Cucurbitaceae</taxon>
        <taxon>Benincaseae</taxon>
        <taxon>Cucumis</taxon>
    </lineage>
</organism>
<evidence type="ECO:0000256" key="2">
    <source>
        <dbReference type="ARBA" id="ARBA00006357"/>
    </source>
</evidence>
<keyword evidence="3" id="KW-0540">Nuclease</keyword>
<dbReference type="CDD" id="cd06145">
    <property type="entry name" value="REX1_like"/>
    <property type="match status" value="1"/>
</dbReference>
<keyword evidence="6" id="KW-0539">Nucleus</keyword>
<dbReference type="InterPro" id="IPR012337">
    <property type="entry name" value="RNaseH-like_sf"/>
</dbReference>
<dbReference type="GO" id="GO:0004527">
    <property type="term" value="F:exonuclease activity"/>
    <property type="evidence" value="ECO:0007669"/>
    <property type="project" value="UniProtKB-KW"/>
</dbReference>
<reference evidence="9 10" key="1">
    <citation type="submission" date="2019-08" db="EMBL/GenBank/DDBJ databases">
        <title>Draft genome sequences of two oriental melons (Cucumis melo L. var makuwa).</title>
        <authorList>
            <person name="Kwon S.-Y."/>
        </authorList>
    </citation>
    <scope>NUCLEOTIDE SEQUENCE [LARGE SCALE GENOMIC DNA]</scope>
    <source>
        <strain evidence="10">cv. Chang Bougi</strain>
        <tissue evidence="9">Leaf</tissue>
    </source>
</reference>